<comment type="caution">
    <text evidence="1">The sequence shown here is derived from an EMBL/GenBank/DDBJ whole genome shotgun (WGS) entry which is preliminary data.</text>
</comment>
<gene>
    <name evidence="1" type="ORF">SK571_36815</name>
</gene>
<sequence length="172" mass="19040">MINSDSNSRQRERTRAIRARMRLTGEPYVVAARHHDAEMRRKAADRMPVVRCPQCSEGTVEVDVTPACPVCGATWDSGAQLAVEYAAEFLGLDWHSSIKDGGAPPTQDCPDCGEQAVVTVRSKDTTFWTRMCLSCATPWNESCIRCGAPIQHREDGDSLACHECWQDAIARD</sequence>
<evidence type="ECO:0000313" key="1">
    <source>
        <dbReference type="EMBL" id="MDX8054965.1"/>
    </source>
</evidence>
<accession>A0ABU4U311</accession>
<keyword evidence="2" id="KW-1185">Reference proteome</keyword>
<proteinExistence type="predicted"/>
<dbReference type="EMBL" id="JAXAVV010000024">
    <property type="protein sequence ID" value="MDX8054965.1"/>
    <property type="molecule type" value="Genomic_DNA"/>
</dbReference>
<reference evidence="1 2" key="2">
    <citation type="submission" date="2023-11" db="EMBL/GenBank/DDBJ databases">
        <authorList>
            <person name="Lara A.C."/>
            <person name="Chronakova A."/>
        </authorList>
    </citation>
    <scope>NUCLEOTIDE SEQUENCE [LARGE SCALE GENOMIC DNA]</scope>
    <source>
        <strain evidence="1 2">BCCO 10_0798</strain>
    </source>
</reference>
<dbReference type="RefSeq" id="WP_319988728.1">
    <property type="nucleotide sequence ID" value="NZ_JAXAVV010000024.1"/>
</dbReference>
<organism evidence="1 2">
    <name type="scientific">Lentzea kristufekii</name>
    <dbReference type="NCBI Taxonomy" id="3095430"/>
    <lineage>
        <taxon>Bacteria</taxon>
        <taxon>Bacillati</taxon>
        <taxon>Actinomycetota</taxon>
        <taxon>Actinomycetes</taxon>
        <taxon>Pseudonocardiales</taxon>
        <taxon>Pseudonocardiaceae</taxon>
        <taxon>Lentzea</taxon>
    </lineage>
</organism>
<protein>
    <submittedName>
        <fullName evidence="1">Uncharacterized protein</fullName>
    </submittedName>
</protein>
<reference evidence="1 2" key="1">
    <citation type="submission" date="2023-11" db="EMBL/GenBank/DDBJ databases">
        <title>Lentzea sokolovensis, sp. nov., Lentzea kristufkii, sp. nov., and Lentzea miocenensis, sp. nov., rare actinobacteria from Sokolov Coal Basin, Miocene lacustrine sediment, Czech Republic.</title>
        <authorList>
            <person name="Lara A."/>
            <person name="Kotroba L."/>
            <person name="Nouioui I."/>
            <person name="Neumann-Schaal M."/>
            <person name="Mast Y."/>
            <person name="Chronakova A."/>
        </authorList>
    </citation>
    <scope>NUCLEOTIDE SEQUENCE [LARGE SCALE GENOMIC DNA]</scope>
    <source>
        <strain evidence="1 2">BCCO 10_0798</strain>
    </source>
</reference>
<evidence type="ECO:0000313" key="2">
    <source>
        <dbReference type="Proteomes" id="UP001271792"/>
    </source>
</evidence>
<dbReference type="Proteomes" id="UP001271792">
    <property type="component" value="Unassembled WGS sequence"/>
</dbReference>
<name>A0ABU4U311_9PSEU</name>